<evidence type="ECO:0000313" key="2">
    <source>
        <dbReference type="Proteomes" id="UP001055072"/>
    </source>
</evidence>
<dbReference type="EMBL" id="MU274915">
    <property type="protein sequence ID" value="KAI0088071.1"/>
    <property type="molecule type" value="Genomic_DNA"/>
</dbReference>
<keyword evidence="2" id="KW-1185">Reference proteome</keyword>
<sequence>MGMRWFYAFKFSLVSCVIYSILLWTELHSRPHLGLRLYPDVSPRCPELRHWIFQHNGEEQAFVPRIPAGVSGLLDGHRIDCSGSQALDLRYQGIRGRDL</sequence>
<reference evidence="1" key="1">
    <citation type="journal article" date="2021" name="Environ. Microbiol.">
        <title>Gene family expansions and transcriptome signatures uncover fungal adaptations to wood decay.</title>
        <authorList>
            <person name="Hage H."/>
            <person name="Miyauchi S."/>
            <person name="Viragh M."/>
            <person name="Drula E."/>
            <person name="Min B."/>
            <person name="Chaduli D."/>
            <person name="Navarro D."/>
            <person name="Favel A."/>
            <person name="Norest M."/>
            <person name="Lesage-Meessen L."/>
            <person name="Balint B."/>
            <person name="Merenyi Z."/>
            <person name="de Eugenio L."/>
            <person name="Morin E."/>
            <person name="Martinez A.T."/>
            <person name="Baldrian P."/>
            <person name="Stursova M."/>
            <person name="Martinez M.J."/>
            <person name="Novotny C."/>
            <person name="Magnuson J.K."/>
            <person name="Spatafora J.W."/>
            <person name="Maurice S."/>
            <person name="Pangilinan J."/>
            <person name="Andreopoulos W."/>
            <person name="LaButti K."/>
            <person name="Hundley H."/>
            <person name="Na H."/>
            <person name="Kuo A."/>
            <person name="Barry K."/>
            <person name="Lipzen A."/>
            <person name="Henrissat B."/>
            <person name="Riley R."/>
            <person name="Ahrendt S."/>
            <person name="Nagy L.G."/>
            <person name="Grigoriev I.V."/>
            <person name="Martin F."/>
            <person name="Rosso M.N."/>
        </authorList>
    </citation>
    <scope>NUCLEOTIDE SEQUENCE</scope>
    <source>
        <strain evidence="1">CBS 384.51</strain>
    </source>
</reference>
<comment type="caution">
    <text evidence="1">The sequence shown here is derived from an EMBL/GenBank/DDBJ whole genome shotgun (WGS) entry which is preliminary data.</text>
</comment>
<gene>
    <name evidence="1" type="ORF">BDY19DRAFT_208043</name>
</gene>
<organism evidence="1 2">
    <name type="scientific">Irpex rosettiformis</name>
    <dbReference type="NCBI Taxonomy" id="378272"/>
    <lineage>
        <taxon>Eukaryota</taxon>
        <taxon>Fungi</taxon>
        <taxon>Dikarya</taxon>
        <taxon>Basidiomycota</taxon>
        <taxon>Agaricomycotina</taxon>
        <taxon>Agaricomycetes</taxon>
        <taxon>Polyporales</taxon>
        <taxon>Irpicaceae</taxon>
        <taxon>Irpex</taxon>
    </lineage>
</organism>
<dbReference type="Proteomes" id="UP001055072">
    <property type="component" value="Unassembled WGS sequence"/>
</dbReference>
<evidence type="ECO:0000313" key="1">
    <source>
        <dbReference type="EMBL" id="KAI0088071.1"/>
    </source>
</evidence>
<name>A0ACB8U1B3_9APHY</name>
<proteinExistence type="predicted"/>
<protein>
    <submittedName>
        <fullName evidence="1">Uncharacterized protein</fullName>
    </submittedName>
</protein>
<accession>A0ACB8U1B3</accession>